<evidence type="ECO:0000313" key="2">
    <source>
        <dbReference type="EMBL" id="ERM81533.1"/>
    </source>
</evidence>
<dbReference type="InterPro" id="IPR001173">
    <property type="entry name" value="Glyco_trans_2-like"/>
</dbReference>
<dbReference type="InterPro" id="IPR029044">
    <property type="entry name" value="Nucleotide-diphossugar_trans"/>
</dbReference>
<comment type="caution">
    <text evidence="2">The sequence shown here is derived from an EMBL/GenBank/DDBJ whole genome shotgun (WGS) entry which is preliminary data.</text>
</comment>
<dbReference type="Gene3D" id="3.90.550.10">
    <property type="entry name" value="Spore Coat Polysaccharide Biosynthesis Protein SpsA, Chain A"/>
    <property type="match status" value="1"/>
</dbReference>
<dbReference type="PANTHER" id="PTHR22916">
    <property type="entry name" value="GLYCOSYLTRANSFERASE"/>
    <property type="match status" value="1"/>
</dbReference>
<dbReference type="SUPFAM" id="SSF53448">
    <property type="entry name" value="Nucleotide-diphospho-sugar transferases"/>
    <property type="match status" value="1"/>
</dbReference>
<dbReference type="Proteomes" id="UP000016843">
    <property type="component" value="Unassembled WGS sequence"/>
</dbReference>
<dbReference type="eggNOG" id="COG1215">
    <property type="taxonomic scope" value="Bacteria"/>
</dbReference>
<proteinExistence type="predicted"/>
<dbReference type="GO" id="GO:0016758">
    <property type="term" value="F:hexosyltransferase activity"/>
    <property type="evidence" value="ECO:0007669"/>
    <property type="project" value="UniProtKB-ARBA"/>
</dbReference>
<dbReference type="EMBL" id="AWXR01000048">
    <property type="protein sequence ID" value="ERM81533.1"/>
    <property type="molecule type" value="Genomic_DNA"/>
</dbReference>
<keyword evidence="3" id="KW-1185">Reference proteome</keyword>
<organism evidence="2 3">
    <name type="scientific">Rhodonellum psychrophilum GCM71 = DSM 17998</name>
    <dbReference type="NCBI Taxonomy" id="1123057"/>
    <lineage>
        <taxon>Bacteria</taxon>
        <taxon>Pseudomonadati</taxon>
        <taxon>Bacteroidota</taxon>
        <taxon>Cytophagia</taxon>
        <taxon>Cytophagales</taxon>
        <taxon>Cytophagaceae</taxon>
        <taxon>Rhodonellum</taxon>
    </lineage>
</organism>
<dbReference type="PANTHER" id="PTHR22916:SF3">
    <property type="entry name" value="UDP-GLCNAC:BETAGAL BETA-1,3-N-ACETYLGLUCOSAMINYLTRANSFERASE-LIKE PROTEIN 1"/>
    <property type="match status" value="1"/>
</dbReference>
<evidence type="ECO:0000259" key="1">
    <source>
        <dbReference type="Pfam" id="PF00535"/>
    </source>
</evidence>
<dbReference type="Pfam" id="PF00535">
    <property type="entry name" value="Glycos_transf_2"/>
    <property type="match status" value="1"/>
</dbReference>
<reference evidence="2 3" key="1">
    <citation type="journal article" date="2013" name="Genome Announc.">
        <title>Draft Genome Sequence of the Psychrophilic and Alkaliphilic Rhodonellum psychrophilum Strain GCM71T.</title>
        <authorList>
            <person name="Hauptmann A.L."/>
            <person name="Glaring M.A."/>
            <person name="Hallin P.F."/>
            <person name="Prieme A."/>
            <person name="Stougaard P."/>
        </authorList>
    </citation>
    <scope>NUCLEOTIDE SEQUENCE [LARGE SCALE GENOMIC DNA]</scope>
    <source>
        <strain evidence="2 3">GCM71</strain>
    </source>
</reference>
<gene>
    <name evidence="2" type="ORF">P872_09260</name>
</gene>
<evidence type="ECO:0000313" key="3">
    <source>
        <dbReference type="Proteomes" id="UP000016843"/>
    </source>
</evidence>
<dbReference type="CDD" id="cd00761">
    <property type="entry name" value="Glyco_tranf_GTA_type"/>
    <property type="match status" value="1"/>
</dbReference>
<accession>U5BUI3</accession>
<sequence length="286" mass="33529">MENKFQVAIMMPVYNGEKTLPLAISSLLHQTYPFWKCYIINDGSTDGTKDYLNSLQDNRFVVKHFEENKGRPYARQAALDIAEGVYLAFLDADDFYHPEKLRLQIQAFIKHPTIFLVGCGMGSFDKHFIIQSVRSNYDTMELKFEIGKEKFKPARAASMVFLNRAKSIGYNFSLKYAQDTDFFMRYLDDYEYVNISNTLYYYSEFESVTKFKILATNYYGLLLYSQFISRSPFFVFKRMVINLFKIGFKILIIPFVSSKVFLYKRGLPPSDKVYRDFNSTVKLIKK</sequence>
<dbReference type="RefSeq" id="WP_019599115.1">
    <property type="nucleotide sequence ID" value="NZ_AWXR01000048.1"/>
</dbReference>
<protein>
    <recommendedName>
        <fullName evidence="1">Glycosyltransferase 2-like domain-containing protein</fullName>
    </recommendedName>
</protein>
<dbReference type="OrthoDB" id="9815829at2"/>
<feature type="domain" description="Glycosyltransferase 2-like" evidence="1">
    <location>
        <begin position="9"/>
        <end position="136"/>
    </location>
</feature>
<dbReference type="AlphaFoldDB" id="U5BUI3"/>
<name>U5BUI3_9BACT</name>